<sequence>MIKSILTQIWNQRRANSWLFAELLIVFVLLWYCLDMLYGFAYAENQPKGYDLEHVYKVRLSTNPKQLVLCSSEDSLQRFWFKPMEEAFRRIKQYPGVESASVWLGSDAYTRRATFQGYTIDSVHAIGANIRYVSPEYFKVMRIPIQEGMGRFTADMNAFESTSGSSLSFGSAEWNPAATPLPAVITSDMADSLFHADSRVLGREFFDYYAGSSLRYRVVAVCGHQKSDDYARYEPFILTPLPTWFYRIQGIPSISIRVRPEADTDDFATRFFRDMTPQLQVEPFYLFEVRSYDEQKAERDAAEGITPYIRSAQIIAVFFSFNVFIGLMGTFWFRTRHRRSEIALRMAMGSSRMKIFGQLLGEGLLLLVLATIPALIICGNLVMAEATMTEQADATGVRFAIVSLSTFFLMSLMVIIGVWFPAARAMRIHPADALHDE</sequence>
<evidence type="ECO:0000256" key="4">
    <source>
        <dbReference type="ARBA" id="ARBA00022989"/>
    </source>
</evidence>
<evidence type="ECO:0000313" key="11">
    <source>
        <dbReference type="Proteomes" id="UP000260983"/>
    </source>
</evidence>
<keyword evidence="3 7" id="KW-0812">Transmembrane</keyword>
<feature type="transmembrane region" description="Helical" evidence="7">
    <location>
        <begin position="20"/>
        <end position="41"/>
    </location>
</feature>
<keyword evidence="5 7" id="KW-0472">Membrane</keyword>
<dbReference type="Proteomes" id="UP000260983">
    <property type="component" value="Unassembled WGS sequence"/>
</dbReference>
<dbReference type="PANTHER" id="PTHR30572">
    <property type="entry name" value="MEMBRANE COMPONENT OF TRANSPORTER-RELATED"/>
    <property type="match status" value="1"/>
</dbReference>
<feature type="domain" description="ABC3 transporter permease C-terminal" evidence="8">
    <location>
        <begin position="314"/>
        <end position="429"/>
    </location>
</feature>
<protein>
    <submittedName>
        <fullName evidence="10">ABC transporter permease</fullName>
    </submittedName>
</protein>
<evidence type="ECO:0000313" key="10">
    <source>
        <dbReference type="EMBL" id="RGN31002.1"/>
    </source>
</evidence>
<dbReference type="GO" id="GO:0022857">
    <property type="term" value="F:transmembrane transporter activity"/>
    <property type="evidence" value="ECO:0007669"/>
    <property type="project" value="TreeGrafter"/>
</dbReference>
<comment type="subcellular location">
    <subcellularLocation>
        <location evidence="1">Cell membrane</location>
        <topology evidence="1">Multi-pass membrane protein</topology>
    </subcellularLocation>
</comment>
<evidence type="ECO:0000256" key="6">
    <source>
        <dbReference type="ARBA" id="ARBA00038076"/>
    </source>
</evidence>
<keyword evidence="4 7" id="KW-1133">Transmembrane helix</keyword>
<dbReference type="Pfam" id="PF02687">
    <property type="entry name" value="FtsX"/>
    <property type="match status" value="1"/>
</dbReference>
<feature type="transmembrane region" description="Helical" evidence="7">
    <location>
        <begin position="314"/>
        <end position="334"/>
    </location>
</feature>
<proteinExistence type="inferred from homology"/>
<dbReference type="AlphaFoldDB" id="A0A3E5B0I0"/>
<evidence type="ECO:0000256" key="3">
    <source>
        <dbReference type="ARBA" id="ARBA00022692"/>
    </source>
</evidence>
<dbReference type="EMBL" id="QSUL01000023">
    <property type="protein sequence ID" value="RGN31002.1"/>
    <property type="molecule type" value="Genomic_DNA"/>
</dbReference>
<dbReference type="InterPro" id="IPR050250">
    <property type="entry name" value="Macrolide_Exporter_MacB"/>
</dbReference>
<comment type="similarity">
    <text evidence="6">Belongs to the ABC-4 integral membrane protein family.</text>
</comment>
<dbReference type="PANTHER" id="PTHR30572:SF4">
    <property type="entry name" value="ABC TRANSPORTER PERMEASE YTRF"/>
    <property type="match status" value="1"/>
</dbReference>
<comment type="caution">
    <text evidence="10">The sequence shown here is derived from an EMBL/GenBank/DDBJ whole genome shotgun (WGS) entry which is preliminary data.</text>
</comment>
<reference evidence="10 11" key="1">
    <citation type="submission" date="2018-08" db="EMBL/GenBank/DDBJ databases">
        <title>A genome reference for cultivated species of the human gut microbiota.</title>
        <authorList>
            <person name="Zou Y."/>
            <person name="Xue W."/>
            <person name="Luo G."/>
        </authorList>
    </citation>
    <scope>NUCLEOTIDE SEQUENCE [LARGE SCALE GENOMIC DNA]</scope>
    <source>
        <strain evidence="10 11">OM05-15BH</strain>
    </source>
</reference>
<feature type="transmembrane region" description="Helical" evidence="7">
    <location>
        <begin position="355"/>
        <end position="377"/>
    </location>
</feature>
<accession>A0A3E5B0I0</accession>
<evidence type="ECO:0000256" key="5">
    <source>
        <dbReference type="ARBA" id="ARBA00023136"/>
    </source>
</evidence>
<name>A0A3E5B0I0_9BACE</name>
<feature type="domain" description="MacB-like periplasmic core" evidence="9">
    <location>
        <begin position="85"/>
        <end position="269"/>
    </location>
</feature>
<organism evidence="10 11">
    <name type="scientific">Bacteroides oleiciplenus</name>
    <dbReference type="NCBI Taxonomy" id="626931"/>
    <lineage>
        <taxon>Bacteria</taxon>
        <taxon>Pseudomonadati</taxon>
        <taxon>Bacteroidota</taxon>
        <taxon>Bacteroidia</taxon>
        <taxon>Bacteroidales</taxon>
        <taxon>Bacteroidaceae</taxon>
        <taxon>Bacteroides</taxon>
    </lineage>
</organism>
<dbReference type="GO" id="GO:0005886">
    <property type="term" value="C:plasma membrane"/>
    <property type="evidence" value="ECO:0007669"/>
    <property type="project" value="UniProtKB-SubCell"/>
</dbReference>
<evidence type="ECO:0000256" key="2">
    <source>
        <dbReference type="ARBA" id="ARBA00022475"/>
    </source>
</evidence>
<evidence type="ECO:0000259" key="8">
    <source>
        <dbReference type="Pfam" id="PF02687"/>
    </source>
</evidence>
<dbReference type="RefSeq" id="WP_117725579.1">
    <property type="nucleotide sequence ID" value="NZ_QSUL01000023.1"/>
</dbReference>
<evidence type="ECO:0000256" key="7">
    <source>
        <dbReference type="SAM" id="Phobius"/>
    </source>
</evidence>
<evidence type="ECO:0000256" key="1">
    <source>
        <dbReference type="ARBA" id="ARBA00004651"/>
    </source>
</evidence>
<dbReference type="Pfam" id="PF12704">
    <property type="entry name" value="MacB_PCD"/>
    <property type="match status" value="1"/>
</dbReference>
<dbReference type="InterPro" id="IPR025857">
    <property type="entry name" value="MacB_PCD"/>
</dbReference>
<keyword evidence="2" id="KW-1003">Cell membrane</keyword>
<dbReference type="InterPro" id="IPR003838">
    <property type="entry name" value="ABC3_permease_C"/>
</dbReference>
<evidence type="ECO:0000259" key="9">
    <source>
        <dbReference type="Pfam" id="PF12704"/>
    </source>
</evidence>
<feature type="transmembrane region" description="Helical" evidence="7">
    <location>
        <begin position="397"/>
        <end position="420"/>
    </location>
</feature>
<gene>
    <name evidence="10" type="ORF">DXB65_22045</name>
</gene>